<evidence type="ECO:0000256" key="7">
    <source>
        <dbReference type="ARBA" id="ARBA00022801"/>
    </source>
</evidence>
<dbReference type="AlphaFoldDB" id="A8MFY8"/>
<dbReference type="InterPro" id="IPR027417">
    <property type="entry name" value="P-loop_NTPase"/>
</dbReference>
<dbReference type="CDD" id="cd17920">
    <property type="entry name" value="DEXHc_RecQ"/>
    <property type="match status" value="1"/>
</dbReference>
<evidence type="ECO:0000313" key="21">
    <source>
        <dbReference type="EMBL" id="ABW18526.1"/>
    </source>
</evidence>
<dbReference type="InterPro" id="IPR010997">
    <property type="entry name" value="HRDC-like_sf"/>
</dbReference>
<evidence type="ECO:0000256" key="14">
    <source>
        <dbReference type="ARBA" id="ARBA00023235"/>
    </source>
</evidence>
<evidence type="ECO:0000256" key="13">
    <source>
        <dbReference type="ARBA" id="ARBA00023204"/>
    </source>
</evidence>
<dbReference type="InterPro" id="IPR036388">
    <property type="entry name" value="WH-like_DNA-bd_sf"/>
</dbReference>
<dbReference type="Gene3D" id="1.10.150.80">
    <property type="entry name" value="HRDC domain"/>
    <property type="match status" value="1"/>
</dbReference>
<feature type="domain" description="Helicase C-terminal" evidence="20">
    <location>
        <begin position="204"/>
        <end position="365"/>
    </location>
</feature>
<dbReference type="Pfam" id="PF00570">
    <property type="entry name" value="HRDC"/>
    <property type="match status" value="1"/>
</dbReference>
<evidence type="ECO:0000256" key="16">
    <source>
        <dbReference type="NCBIfam" id="TIGR01389"/>
    </source>
</evidence>
<keyword evidence="22" id="KW-1185">Reference proteome</keyword>
<organism evidence="21 22">
    <name type="scientific">Alkaliphilus oremlandii (strain OhILAs)</name>
    <name type="common">Clostridium oremlandii (strain OhILAs)</name>
    <dbReference type="NCBI Taxonomy" id="350688"/>
    <lineage>
        <taxon>Bacteria</taxon>
        <taxon>Bacillati</taxon>
        <taxon>Bacillota</taxon>
        <taxon>Clostridia</taxon>
        <taxon>Peptostreptococcales</taxon>
        <taxon>Natronincolaceae</taxon>
        <taxon>Alkaliphilus</taxon>
    </lineage>
</organism>
<dbReference type="GO" id="GO:0016787">
    <property type="term" value="F:hydrolase activity"/>
    <property type="evidence" value="ECO:0007669"/>
    <property type="project" value="UniProtKB-KW"/>
</dbReference>
<evidence type="ECO:0000259" key="18">
    <source>
        <dbReference type="PROSITE" id="PS50967"/>
    </source>
</evidence>
<dbReference type="PROSITE" id="PS50967">
    <property type="entry name" value="HRDC"/>
    <property type="match status" value="1"/>
</dbReference>
<dbReference type="InterPro" id="IPR001650">
    <property type="entry name" value="Helicase_C-like"/>
</dbReference>
<evidence type="ECO:0000256" key="17">
    <source>
        <dbReference type="SAM" id="MobiDB-lite"/>
    </source>
</evidence>
<evidence type="ECO:0000256" key="9">
    <source>
        <dbReference type="ARBA" id="ARBA00022833"/>
    </source>
</evidence>
<comment type="catalytic activity">
    <reaction evidence="15">
        <text>Couples ATP hydrolysis with the unwinding of duplex DNA by translocating in the 3'-5' direction.</text>
        <dbReference type="EC" id="5.6.2.4"/>
    </reaction>
</comment>
<dbReference type="Proteomes" id="UP000000269">
    <property type="component" value="Chromosome"/>
</dbReference>
<dbReference type="SUPFAM" id="SSF47819">
    <property type="entry name" value="HRDC-like"/>
    <property type="match status" value="1"/>
</dbReference>
<keyword evidence="4" id="KW-0479">Metal-binding</keyword>
<dbReference type="Pfam" id="PF16124">
    <property type="entry name" value="RecQ_Zn_bind"/>
    <property type="match status" value="1"/>
</dbReference>
<dbReference type="OrthoDB" id="9763310at2"/>
<keyword evidence="11" id="KW-0238">DNA-binding</keyword>
<dbReference type="GO" id="GO:0043138">
    <property type="term" value="F:3'-5' DNA helicase activity"/>
    <property type="evidence" value="ECO:0007669"/>
    <property type="project" value="UniProtKB-EC"/>
</dbReference>
<dbReference type="GO" id="GO:0006310">
    <property type="term" value="P:DNA recombination"/>
    <property type="evidence" value="ECO:0007669"/>
    <property type="project" value="UniProtKB-UniRule"/>
</dbReference>
<dbReference type="STRING" id="350688.Clos_0979"/>
<dbReference type="InterPro" id="IPR011545">
    <property type="entry name" value="DEAD/DEAH_box_helicase_dom"/>
</dbReference>
<dbReference type="InterPro" id="IPR018982">
    <property type="entry name" value="RQC_domain"/>
</dbReference>
<keyword evidence="14" id="KW-0413">Isomerase</keyword>
<evidence type="ECO:0000256" key="2">
    <source>
        <dbReference type="ARBA" id="ARBA00001947"/>
    </source>
</evidence>
<gene>
    <name evidence="21" type="ordered locus">Clos_0979</name>
</gene>
<dbReference type="Pfam" id="PF00271">
    <property type="entry name" value="Helicase_C"/>
    <property type="match status" value="1"/>
</dbReference>
<evidence type="ECO:0000256" key="1">
    <source>
        <dbReference type="ARBA" id="ARBA00001946"/>
    </source>
</evidence>
<dbReference type="SUPFAM" id="SSF52540">
    <property type="entry name" value="P-loop containing nucleoside triphosphate hydrolases"/>
    <property type="match status" value="2"/>
</dbReference>
<dbReference type="eggNOG" id="COG0514">
    <property type="taxonomic scope" value="Bacteria"/>
</dbReference>
<evidence type="ECO:0000256" key="3">
    <source>
        <dbReference type="ARBA" id="ARBA00005446"/>
    </source>
</evidence>
<dbReference type="PROSITE" id="PS51192">
    <property type="entry name" value="HELICASE_ATP_BIND_1"/>
    <property type="match status" value="1"/>
</dbReference>
<dbReference type="GO" id="GO:0009378">
    <property type="term" value="F:four-way junction helicase activity"/>
    <property type="evidence" value="ECO:0007669"/>
    <property type="project" value="TreeGrafter"/>
</dbReference>
<dbReference type="PROSITE" id="PS51194">
    <property type="entry name" value="HELICASE_CTER"/>
    <property type="match status" value="1"/>
</dbReference>
<dbReference type="GO" id="GO:0046872">
    <property type="term" value="F:metal ion binding"/>
    <property type="evidence" value="ECO:0007669"/>
    <property type="project" value="UniProtKB-KW"/>
</dbReference>
<keyword evidence="13" id="KW-0234">DNA repair</keyword>
<dbReference type="Pfam" id="PF00270">
    <property type="entry name" value="DEAD"/>
    <property type="match status" value="1"/>
</dbReference>
<evidence type="ECO:0000256" key="12">
    <source>
        <dbReference type="ARBA" id="ARBA00023172"/>
    </source>
</evidence>
<dbReference type="GO" id="GO:0043590">
    <property type="term" value="C:bacterial nucleoid"/>
    <property type="evidence" value="ECO:0007669"/>
    <property type="project" value="TreeGrafter"/>
</dbReference>
<dbReference type="SMART" id="SM00341">
    <property type="entry name" value="HRDC"/>
    <property type="match status" value="1"/>
</dbReference>
<dbReference type="Gene3D" id="1.10.10.1390">
    <property type="entry name" value="ATP-dependent DNA helicase RecQ"/>
    <property type="match status" value="1"/>
</dbReference>
<dbReference type="HOGENOM" id="CLU_001103_14_3_9"/>
<dbReference type="InterPro" id="IPR032284">
    <property type="entry name" value="RecQ_Zn-bd"/>
</dbReference>
<evidence type="ECO:0000256" key="5">
    <source>
        <dbReference type="ARBA" id="ARBA00022741"/>
    </source>
</evidence>
<evidence type="ECO:0000313" key="22">
    <source>
        <dbReference type="Proteomes" id="UP000000269"/>
    </source>
</evidence>
<dbReference type="EC" id="5.6.2.4" evidence="16"/>
<accession>A8MFY8</accession>
<dbReference type="InterPro" id="IPR044876">
    <property type="entry name" value="HRDC_dom_sf"/>
</dbReference>
<evidence type="ECO:0000256" key="4">
    <source>
        <dbReference type="ARBA" id="ARBA00022723"/>
    </source>
</evidence>
<dbReference type="SMART" id="SM00487">
    <property type="entry name" value="DEXDc"/>
    <property type="match status" value="1"/>
</dbReference>
<dbReference type="FunFam" id="3.40.50.300:FF:000296">
    <property type="entry name" value="ATP-dependent DNA helicase RecQ"/>
    <property type="match status" value="1"/>
</dbReference>
<evidence type="ECO:0000256" key="15">
    <source>
        <dbReference type="ARBA" id="ARBA00034617"/>
    </source>
</evidence>
<keyword evidence="6" id="KW-0227">DNA damage</keyword>
<dbReference type="GO" id="GO:0006260">
    <property type="term" value="P:DNA replication"/>
    <property type="evidence" value="ECO:0007669"/>
    <property type="project" value="InterPro"/>
</dbReference>
<dbReference type="GO" id="GO:0005524">
    <property type="term" value="F:ATP binding"/>
    <property type="evidence" value="ECO:0007669"/>
    <property type="project" value="UniProtKB-KW"/>
</dbReference>
<protein>
    <recommendedName>
        <fullName evidence="16">DNA helicase RecQ</fullName>
        <ecNumber evidence="16">5.6.2.4</ecNumber>
    </recommendedName>
</protein>
<dbReference type="PANTHER" id="PTHR13710">
    <property type="entry name" value="DNA HELICASE RECQ FAMILY MEMBER"/>
    <property type="match status" value="1"/>
</dbReference>
<dbReference type="SMART" id="SM00956">
    <property type="entry name" value="RQC"/>
    <property type="match status" value="1"/>
</dbReference>
<evidence type="ECO:0000256" key="10">
    <source>
        <dbReference type="ARBA" id="ARBA00022840"/>
    </source>
</evidence>
<evidence type="ECO:0000259" key="20">
    <source>
        <dbReference type="PROSITE" id="PS51194"/>
    </source>
</evidence>
<name>A8MFY8_ALKOO</name>
<dbReference type="NCBIfam" id="TIGR00614">
    <property type="entry name" value="recQ_fam"/>
    <property type="match status" value="1"/>
</dbReference>
<dbReference type="KEGG" id="aoe:Clos_0979"/>
<evidence type="ECO:0000256" key="8">
    <source>
        <dbReference type="ARBA" id="ARBA00022806"/>
    </source>
</evidence>
<dbReference type="GO" id="GO:0009432">
    <property type="term" value="P:SOS response"/>
    <property type="evidence" value="ECO:0007669"/>
    <property type="project" value="UniProtKB-UniRule"/>
</dbReference>
<dbReference type="InterPro" id="IPR014001">
    <property type="entry name" value="Helicase_ATP-bd"/>
</dbReference>
<dbReference type="GO" id="GO:0006281">
    <property type="term" value="P:DNA repair"/>
    <property type="evidence" value="ECO:0007669"/>
    <property type="project" value="UniProtKB-KW"/>
</dbReference>
<feature type="region of interest" description="Disordered" evidence="17">
    <location>
        <begin position="605"/>
        <end position="632"/>
    </location>
</feature>
<dbReference type="Gene3D" id="3.40.50.300">
    <property type="entry name" value="P-loop containing nucleotide triphosphate hydrolases"/>
    <property type="match status" value="2"/>
</dbReference>
<keyword evidence="9" id="KW-0862">Zinc</keyword>
<dbReference type="GO" id="GO:0030894">
    <property type="term" value="C:replisome"/>
    <property type="evidence" value="ECO:0007669"/>
    <property type="project" value="TreeGrafter"/>
</dbReference>
<keyword evidence="8 21" id="KW-0347">Helicase</keyword>
<evidence type="ECO:0000256" key="11">
    <source>
        <dbReference type="ARBA" id="ARBA00023125"/>
    </source>
</evidence>
<proteinExistence type="inferred from homology"/>
<dbReference type="Pfam" id="PF14493">
    <property type="entry name" value="HTH_40"/>
    <property type="match status" value="1"/>
</dbReference>
<dbReference type="NCBIfam" id="TIGR01389">
    <property type="entry name" value="recQ"/>
    <property type="match status" value="1"/>
</dbReference>
<dbReference type="Gene3D" id="1.10.10.10">
    <property type="entry name" value="Winged helix-like DNA-binding domain superfamily/Winged helix DNA-binding domain"/>
    <property type="match status" value="1"/>
</dbReference>
<dbReference type="FunFam" id="1.10.150.80:FF:000002">
    <property type="entry name" value="ATP-dependent DNA helicase RecQ"/>
    <property type="match status" value="1"/>
</dbReference>
<feature type="domain" description="HRDC" evidence="18">
    <location>
        <begin position="522"/>
        <end position="602"/>
    </location>
</feature>
<sequence>MNKAIEVLKKYYGYDNFRDGQDEIIDHILSGRDVLTIMPTGGGKSLCYQIPAMIMDGTAIVVSPLISLMKDQVDTLQQMGIPAAFINSSLAFSESQRIFEEAKRGEYKLLYVAPERLESEGFTELIRSIKISMVAVDEAHCVSRWGHDFRPSYLRIKNLRSLSEDHPVLAAFTATATSEVKEDIIDLIGLEGPYEITTGFDRENLKFEVVRVKEKLSYILKYVSEHKGKAGIIYCLTRKLTEQVCSELVRAGFNAIQYHAGLGDVQRSKNQDDFLFDNAEIMVATNAFGMGIDKLDIRYVIHYNMPQNIEAYYQEAGRAGRDGEPSECILLFSPQDIVMNNFLIDNGTTDGIGRTKEYDKLQDMISYCNTDKCLRKYLINYFDSDYDREECNNCGNCLNEIESRDITIEAQKILSCIYRMGGKFGSNLVIDVLRGSNGQRIRSLNFHKLSTYGIMKDCSKDFLREIISYMIAEGYIHVSRDQYPVLSISPDGAMVLKGKQQVTIRKVLSEKRKFAETTNTHTEYNRNLFEELRALRKGIADQLRLPPFVVFSDATLKEMCVQFPQTKVEFLQIKGVGEVKAEKYSAPFAEAIQNYVEKNNLNLQELKSEKTDQDTEIDRSDKENVEKQPKEPTREISYRMYREGKSIPEIAKARELKETTVESHIENCARLGYEINYRDFISEEIEALIIHTYRKKRGAKLKEMKDSLPDEITYTEIRFALCKFQLEESESPKAQYEGDKTLHQL</sequence>
<comment type="cofactor">
    <cofactor evidence="1">
        <name>Mg(2+)</name>
        <dbReference type="ChEBI" id="CHEBI:18420"/>
    </cofactor>
</comment>
<comment type="cofactor">
    <cofactor evidence="2">
        <name>Zn(2+)</name>
        <dbReference type="ChEBI" id="CHEBI:29105"/>
    </cofactor>
</comment>
<dbReference type="GO" id="GO:0005737">
    <property type="term" value="C:cytoplasm"/>
    <property type="evidence" value="ECO:0007669"/>
    <property type="project" value="TreeGrafter"/>
</dbReference>
<dbReference type="CDD" id="cd18794">
    <property type="entry name" value="SF2_C_RecQ"/>
    <property type="match status" value="1"/>
</dbReference>
<dbReference type="RefSeq" id="WP_012158838.1">
    <property type="nucleotide sequence ID" value="NC_009922.1"/>
</dbReference>
<dbReference type="InterPro" id="IPR004589">
    <property type="entry name" value="DNA_helicase_ATP-dep_RecQ"/>
</dbReference>
<dbReference type="GO" id="GO:0003677">
    <property type="term" value="F:DNA binding"/>
    <property type="evidence" value="ECO:0007669"/>
    <property type="project" value="UniProtKB-KW"/>
</dbReference>
<comment type="similarity">
    <text evidence="3">Belongs to the helicase family. RecQ subfamily.</text>
</comment>
<dbReference type="InterPro" id="IPR006293">
    <property type="entry name" value="DNA_helicase_ATP-dep_RecQ_bac"/>
</dbReference>
<keyword evidence="7" id="KW-0378">Hydrolase</keyword>
<keyword evidence="5" id="KW-0547">Nucleotide-binding</keyword>
<dbReference type="SMART" id="SM00490">
    <property type="entry name" value="HELICc"/>
    <property type="match status" value="1"/>
</dbReference>
<dbReference type="EMBL" id="CP000853">
    <property type="protein sequence ID" value="ABW18526.1"/>
    <property type="molecule type" value="Genomic_DNA"/>
</dbReference>
<dbReference type="Pfam" id="PF09382">
    <property type="entry name" value="RQC"/>
    <property type="match status" value="1"/>
</dbReference>
<feature type="compositionally biased region" description="Basic and acidic residues" evidence="17">
    <location>
        <begin position="606"/>
        <end position="632"/>
    </location>
</feature>
<dbReference type="InterPro" id="IPR002121">
    <property type="entry name" value="HRDC_dom"/>
</dbReference>
<evidence type="ECO:0000256" key="6">
    <source>
        <dbReference type="ARBA" id="ARBA00022763"/>
    </source>
</evidence>
<reference evidence="22" key="1">
    <citation type="submission" date="2007-10" db="EMBL/GenBank/DDBJ databases">
        <title>Complete genome of Alkaliphilus oremlandii OhILAs.</title>
        <authorList>
            <person name="Copeland A."/>
            <person name="Lucas S."/>
            <person name="Lapidus A."/>
            <person name="Barry K."/>
            <person name="Detter J.C."/>
            <person name="Glavina del Rio T."/>
            <person name="Hammon N."/>
            <person name="Israni S."/>
            <person name="Dalin E."/>
            <person name="Tice H."/>
            <person name="Pitluck S."/>
            <person name="Chain P."/>
            <person name="Malfatti S."/>
            <person name="Shin M."/>
            <person name="Vergez L."/>
            <person name="Schmutz J."/>
            <person name="Larimer F."/>
            <person name="Land M."/>
            <person name="Hauser L."/>
            <person name="Kyrpides N."/>
            <person name="Mikhailova N."/>
            <person name="Stolz J.F."/>
            <person name="Dawson A."/>
            <person name="Fisher E."/>
            <person name="Crable B."/>
            <person name="Perera E."/>
            <person name="Lisak J."/>
            <person name="Ranganathan M."/>
            <person name="Basu P."/>
            <person name="Richardson P."/>
        </authorList>
    </citation>
    <scope>NUCLEOTIDE SEQUENCE [LARGE SCALE GENOMIC DNA]</scope>
    <source>
        <strain evidence="22">OhILAs</strain>
    </source>
</reference>
<dbReference type="InterPro" id="IPR029491">
    <property type="entry name" value="Helicase_HTH"/>
</dbReference>
<evidence type="ECO:0000259" key="19">
    <source>
        <dbReference type="PROSITE" id="PS51192"/>
    </source>
</evidence>
<keyword evidence="12" id="KW-0233">DNA recombination</keyword>
<dbReference type="PANTHER" id="PTHR13710:SF105">
    <property type="entry name" value="ATP-DEPENDENT DNA HELICASE Q1"/>
    <property type="match status" value="1"/>
</dbReference>
<keyword evidence="10" id="KW-0067">ATP-binding</keyword>
<feature type="domain" description="Helicase ATP-binding" evidence="19">
    <location>
        <begin position="25"/>
        <end position="194"/>
    </location>
</feature>